<sequence>MLIDRTWFRKNLGWIILFLAVLPAAAWVMVYGSIHLPVLTFALCEQTRCTAQDWASATSGWAALVAAIIGTFLAHGQLSQQRRQTAFMLGDAPPTIERVVMRDDQQYDWIRVINWNRRNFNIVEVQATVGFRNMPMGSVKFVRKNGDGSIRELTPSVEAGKLQYFVAIPGWIDRQTTPGAVEFRCAFDLKSAPRALARKRGNYITFKVAIFSGEDLTEKTLKIRLPAGTVVNYVDQSIDLVNDQGLHPVASVGHMS</sequence>
<dbReference type="Proteomes" id="UP000585437">
    <property type="component" value="Unassembled WGS sequence"/>
</dbReference>
<dbReference type="AlphaFoldDB" id="A0A7X0JK32"/>
<keyword evidence="1" id="KW-1133">Transmembrane helix</keyword>
<evidence type="ECO:0000313" key="3">
    <source>
        <dbReference type="Proteomes" id="UP000585437"/>
    </source>
</evidence>
<dbReference type="RefSeq" id="WP_184654794.1">
    <property type="nucleotide sequence ID" value="NZ_JACHBU010000004.1"/>
</dbReference>
<evidence type="ECO:0000256" key="1">
    <source>
        <dbReference type="SAM" id="Phobius"/>
    </source>
</evidence>
<name>A0A7X0JK32_9HYPH</name>
<feature type="transmembrane region" description="Helical" evidence="1">
    <location>
        <begin position="12"/>
        <end position="34"/>
    </location>
</feature>
<comment type="caution">
    <text evidence="2">The sequence shown here is derived from an EMBL/GenBank/DDBJ whole genome shotgun (WGS) entry which is preliminary data.</text>
</comment>
<keyword evidence="1" id="KW-0472">Membrane</keyword>
<protein>
    <submittedName>
        <fullName evidence="2">Uncharacterized protein</fullName>
    </submittedName>
</protein>
<proteinExistence type="predicted"/>
<feature type="transmembrane region" description="Helical" evidence="1">
    <location>
        <begin position="54"/>
        <end position="74"/>
    </location>
</feature>
<evidence type="ECO:0000313" key="2">
    <source>
        <dbReference type="EMBL" id="MBB6509080.1"/>
    </source>
</evidence>
<keyword evidence="3" id="KW-1185">Reference proteome</keyword>
<accession>A0A7X0JK32</accession>
<gene>
    <name evidence="2" type="ORF">F4695_002437</name>
</gene>
<reference evidence="2 3" key="1">
    <citation type="submission" date="2020-08" db="EMBL/GenBank/DDBJ databases">
        <title>The Agave Microbiome: Exploring the role of microbial communities in plant adaptations to desert environments.</title>
        <authorList>
            <person name="Partida-Martinez L.P."/>
        </authorList>
    </citation>
    <scope>NUCLEOTIDE SEQUENCE [LARGE SCALE GENOMIC DNA]</scope>
    <source>
        <strain evidence="2 3">AS3.12</strain>
    </source>
</reference>
<keyword evidence="1" id="KW-0812">Transmembrane</keyword>
<dbReference type="EMBL" id="JACHBU010000004">
    <property type="protein sequence ID" value="MBB6509080.1"/>
    <property type="molecule type" value="Genomic_DNA"/>
</dbReference>
<organism evidence="2 3">
    <name type="scientific">Rhizobium soli</name>
    <dbReference type="NCBI Taxonomy" id="424798"/>
    <lineage>
        <taxon>Bacteria</taxon>
        <taxon>Pseudomonadati</taxon>
        <taxon>Pseudomonadota</taxon>
        <taxon>Alphaproteobacteria</taxon>
        <taxon>Hyphomicrobiales</taxon>
        <taxon>Rhizobiaceae</taxon>
        <taxon>Rhizobium/Agrobacterium group</taxon>
        <taxon>Rhizobium</taxon>
    </lineage>
</organism>